<feature type="compositionally biased region" description="Polar residues" evidence="1">
    <location>
        <begin position="53"/>
        <end position="62"/>
    </location>
</feature>
<protein>
    <submittedName>
        <fullName evidence="2">Uncharacterized protein</fullName>
    </submittedName>
</protein>
<name>A0A426YYY3_ENSVE</name>
<feature type="compositionally biased region" description="Polar residues" evidence="1">
    <location>
        <begin position="9"/>
        <end position="18"/>
    </location>
</feature>
<accession>A0A426YYY3</accession>
<feature type="region of interest" description="Disordered" evidence="1">
    <location>
        <begin position="101"/>
        <end position="125"/>
    </location>
</feature>
<organism evidence="2 3">
    <name type="scientific">Ensete ventricosum</name>
    <name type="common">Abyssinian banana</name>
    <name type="synonym">Musa ensete</name>
    <dbReference type="NCBI Taxonomy" id="4639"/>
    <lineage>
        <taxon>Eukaryota</taxon>
        <taxon>Viridiplantae</taxon>
        <taxon>Streptophyta</taxon>
        <taxon>Embryophyta</taxon>
        <taxon>Tracheophyta</taxon>
        <taxon>Spermatophyta</taxon>
        <taxon>Magnoliopsida</taxon>
        <taxon>Liliopsida</taxon>
        <taxon>Zingiberales</taxon>
        <taxon>Musaceae</taxon>
        <taxon>Ensete</taxon>
    </lineage>
</organism>
<dbReference type="Proteomes" id="UP000287651">
    <property type="component" value="Unassembled WGS sequence"/>
</dbReference>
<evidence type="ECO:0000313" key="2">
    <source>
        <dbReference type="EMBL" id="RRT56871.1"/>
    </source>
</evidence>
<sequence length="125" mass="13397">MWQLHSFLQAESSSNVAKSSKRPKPSGLGSAESLRCSSQGSALLDRKMGPVMVNSNMTSNVAPASRPRYDSATSTQRLPPDLTSGYPLTALWPTNCPPVNEWRSRADVPDQPPQLAPSGMSGKAQ</sequence>
<reference evidence="2 3" key="1">
    <citation type="journal article" date="2014" name="Agronomy (Basel)">
        <title>A Draft Genome Sequence for Ensete ventricosum, the Drought-Tolerant Tree Against Hunger.</title>
        <authorList>
            <person name="Harrison J."/>
            <person name="Moore K.A."/>
            <person name="Paszkiewicz K."/>
            <person name="Jones T."/>
            <person name="Grant M."/>
            <person name="Ambacheew D."/>
            <person name="Muzemil S."/>
            <person name="Studholme D.J."/>
        </authorList>
    </citation>
    <scope>NUCLEOTIDE SEQUENCE [LARGE SCALE GENOMIC DNA]</scope>
</reference>
<dbReference type="AlphaFoldDB" id="A0A426YYY3"/>
<dbReference type="EMBL" id="AMZH03009430">
    <property type="protein sequence ID" value="RRT56871.1"/>
    <property type="molecule type" value="Genomic_DNA"/>
</dbReference>
<comment type="caution">
    <text evidence="2">The sequence shown here is derived from an EMBL/GenBank/DDBJ whole genome shotgun (WGS) entry which is preliminary data.</text>
</comment>
<proteinExistence type="predicted"/>
<evidence type="ECO:0000256" key="1">
    <source>
        <dbReference type="SAM" id="MobiDB-lite"/>
    </source>
</evidence>
<evidence type="ECO:0000313" key="3">
    <source>
        <dbReference type="Proteomes" id="UP000287651"/>
    </source>
</evidence>
<feature type="region of interest" description="Disordered" evidence="1">
    <location>
        <begin position="1"/>
        <end position="86"/>
    </location>
</feature>
<gene>
    <name evidence="2" type="ORF">B296_00009020</name>
</gene>